<reference evidence="1 2" key="2">
    <citation type="submission" date="2018-11" db="EMBL/GenBank/DDBJ databases">
        <authorList>
            <consortium name="Pathogen Informatics"/>
        </authorList>
    </citation>
    <scope>NUCLEOTIDE SEQUENCE [LARGE SCALE GENOMIC DNA]</scope>
    <source>
        <strain evidence="1 2">Egypt</strain>
    </source>
</reference>
<evidence type="ECO:0000313" key="2">
    <source>
        <dbReference type="Proteomes" id="UP000272942"/>
    </source>
</evidence>
<evidence type="ECO:0000313" key="3">
    <source>
        <dbReference type="WBParaSite" id="ECPE_0000909601-mRNA-1"/>
    </source>
</evidence>
<evidence type="ECO:0000313" key="1">
    <source>
        <dbReference type="EMBL" id="VDP84711.1"/>
    </source>
</evidence>
<sequence>MFTVTVFSTEEGVSRDVAVIRWQFECHPGSREWDNVQRWSRVGLAYDLKICNMVTLAPDEERSIHVNRPKNVTFVINKLNYITPKPFKFIIKCSGSRLFAVASCNLSLMEVEFGKAFGIPLRNFKATGELNNIQTNQLEWEIMRE</sequence>
<accession>A0A183AQ33</accession>
<name>A0A183AQ33_9TREM</name>
<organism evidence="3">
    <name type="scientific">Echinostoma caproni</name>
    <dbReference type="NCBI Taxonomy" id="27848"/>
    <lineage>
        <taxon>Eukaryota</taxon>
        <taxon>Metazoa</taxon>
        <taxon>Spiralia</taxon>
        <taxon>Lophotrochozoa</taxon>
        <taxon>Platyhelminthes</taxon>
        <taxon>Trematoda</taxon>
        <taxon>Digenea</taxon>
        <taxon>Plagiorchiida</taxon>
        <taxon>Echinostomata</taxon>
        <taxon>Echinostomatoidea</taxon>
        <taxon>Echinostomatidae</taxon>
        <taxon>Echinostoma</taxon>
    </lineage>
</organism>
<protein>
    <submittedName>
        <fullName evidence="3">Integrin_alpha2 domain-containing protein</fullName>
    </submittedName>
</protein>
<dbReference type="AlphaFoldDB" id="A0A183AQ33"/>
<dbReference type="Proteomes" id="UP000272942">
    <property type="component" value="Unassembled WGS sequence"/>
</dbReference>
<dbReference type="WBParaSite" id="ECPE_0000909601-mRNA-1">
    <property type="protein sequence ID" value="ECPE_0000909601-mRNA-1"/>
    <property type="gene ID" value="ECPE_0000909601"/>
</dbReference>
<reference evidence="3" key="1">
    <citation type="submission" date="2016-06" db="UniProtKB">
        <authorList>
            <consortium name="WormBaseParasite"/>
        </authorList>
    </citation>
    <scope>IDENTIFICATION</scope>
</reference>
<gene>
    <name evidence="1" type="ORF">ECPE_LOCUS9068</name>
</gene>
<dbReference type="EMBL" id="UZAN01046872">
    <property type="protein sequence ID" value="VDP84711.1"/>
    <property type="molecule type" value="Genomic_DNA"/>
</dbReference>
<keyword evidence="2" id="KW-1185">Reference proteome</keyword>
<proteinExistence type="predicted"/>